<name>A0ACB5U088_CANBO</name>
<evidence type="ECO:0000313" key="1">
    <source>
        <dbReference type="EMBL" id="GME98804.1"/>
    </source>
</evidence>
<dbReference type="Proteomes" id="UP001165101">
    <property type="component" value="Unassembled WGS sequence"/>
</dbReference>
<accession>A0ACB5U088</accession>
<sequence length="96" mass="11387">MRTVKDLQSEAKNVDSGTLFFVYYFGLSEEERNFAKEVLISRSWKINNNNILWYQRNSQVKVSGEGFEIADVNIFDALKWTSQEKRNFRVEYSQFS</sequence>
<keyword evidence="2" id="KW-1185">Reference proteome</keyword>
<organism evidence="1 2">
    <name type="scientific">Candida boidinii</name>
    <name type="common">Yeast</name>
    <dbReference type="NCBI Taxonomy" id="5477"/>
    <lineage>
        <taxon>Eukaryota</taxon>
        <taxon>Fungi</taxon>
        <taxon>Dikarya</taxon>
        <taxon>Ascomycota</taxon>
        <taxon>Saccharomycotina</taxon>
        <taxon>Pichiomycetes</taxon>
        <taxon>Pichiales</taxon>
        <taxon>Pichiaceae</taxon>
        <taxon>Ogataea</taxon>
        <taxon>Ogataea/Candida clade</taxon>
    </lineage>
</organism>
<reference evidence="1" key="1">
    <citation type="submission" date="2023-04" db="EMBL/GenBank/DDBJ databases">
        <title>Candida boidinii NBRC 1967.</title>
        <authorList>
            <person name="Ichikawa N."/>
            <person name="Sato H."/>
            <person name="Tonouchi N."/>
        </authorList>
    </citation>
    <scope>NUCLEOTIDE SEQUENCE</scope>
    <source>
        <strain evidence="1">NBRC 1967</strain>
    </source>
</reference>
<gene>
    <name evidence="1" type="ORF">Cboi01_000508700</name>
</gene>
<evidence type="ECO:0000313" key="2">
    <source>
        <dbReference type="Proteomes" id="UP001165101"/>
    </source>
</evidence>
<comment type="caution">
    <text evidence="1">The sequence shown here is derived from an EMBL/GenBank/DDBJ whole genome shotgun (WGS) entry which is preliminary data.</text>
</comment>
<dbReference type="EMBL" id="BSXV01003697">
    <property type="protein sequence ID" value="GME98804.1"/>
    <property type="molecule type" value="Genomic_DNA"/>
</dbReference>
<proteinExistence type="predicted"/>
<protein>
    <submittedName>
        <fullName evidence="1">Unnamed protein product</fullName>
    </submittedName>
</protein>